<dbReference type="EC" id="5.6.2.1" evidence="3"/>
<feature type="compositionally biased region" description="Basic and acidic residues" evidence="8">
    <location>
        <begin position="634"/>
        <end position="650"/>
    </location>
</feature>
<dbReference type="Gene3D" id="2.70.20.10">
    <property type="entry name" value="Topoisomerase I, domain 3"/>
    <property type="match status" value="1"/>
</dbReference>
<evidence type="ECO:0000313" key="10">
    <source>
        <dbReference type="EMBL" id="EJW95125.1"/>
    </source>
</evidence>
<dbReference type="GO" id="GO:0006310">
    <property type="term" value="P:DNA recombination"/>
    <property type="evidence" value="ECO:0007669"/>
    <property type="project" value="TreeGrafter"/>
</dbReference>
<dbReference type="InterPro" id="IPR000380">
    <property type="entry name" value="Topo_IA"/>
</dbReference>
<dbReference type="SMART" id="SM00493">
    <property type="entry name" value="TOPRIM"/>
    <property type="match status" value="1"/>
</dbReference>
<dbReference type="EMBL" id="AMCI01005986">
    <property type="protein sequence ID" value="EJW95125.1"/>
    <property type="molecule type" value="Genomic_DNA"/>
</dbReference>
<dbReference type="Gene3D" id="1.10.460.10">
    <property type="entry name" value="Topoisomerase I, domain 2"/>
    <property type="match status" value="1"/>
</dbReference>
<dbReference type="PANTHER" id="PTHR11390:SF21">
    <property type="entry name" value="DNA TOPOISOMERASE 3-ALPHA"/>
    <property type="match status" value="1"/>
</dbReference>
<evidence type="ECO:0000256" key="2">
    <source>
        <dbReference type="ARBA" id="ARBA00009446"/>
    </source>
</evidence>
<reference evidence="10" key="1">
    <citation type="journal article" date="2012" name="PLoS ONE">
        <title>Gene sets for utilization of primary and secondary nutrition supplies in the distal gut of endangered iberian lynx.</title>
        <authorList>
            <person name="Alcaide M."/>
            <person name="Messina E."/>
            <person name="Richter M."/>
            <person name="Bargiela R."/>
            <person name="Peplies J."/>
            <person name="Huws S.A."/>
            <person name="Newbold C.J."/>
            <person name="Golyshin P.N."/>
            <person name="Simon M.A."/>
            <person name="Lopez G."/>
            <person name="Yakimov M.M."/>
            <person name="Ferrer M."/>
        </authorList>
    </citation>
    <scope>NUCLEOTIDE SEQUENCE</scope>
</reference>
<dbReference type="InterPro" id="IPR034144">
    <property type="entry name" value="TOPRIM_TopoIII"/>
</dbReference>
<keyword evidence="7 10" id="KW-0413">Isomerase</keyword>
<dbReference type="InterPro" id="IPR023405">
    <property type="entry name" value="Topo_IA_core_domain"/>
</dbReference>
<dbReference type="GO" id="GO:0006281">
    <property type="term" value="P:DNA repair"/>
    <property type="evidence" value="ECO:0007669"/>
    <property type="project" value="TreeGrafter"/>
</dbReference>
<dbReference type="Pfam" id="PF01751">
    <property type="entry name" value="Toprim"/>
    <property type="match status" value="1"/>
</dbReference>
<evidence type="ECO:0000256" key="3">
    <source>
        <dbReference type="ARBA" id="ARBA00012891"/>
    </source>
</evidence>
<comment type="catalytic activity">
    <reaction evidence="1">
        <text>ATP-independent breakage of single-stranded DNA, followed by passage and rejoining.</text>
        <dbReference type="EC" id="5.6.2.1"/>
    </reaction>
</comment>
<gene>
    <name evidence="10" type="ORF">EVA_16766</name>
</gene>
<evidence type="ECO:0000256" key="6">
    <source>
        <dbReference type="ARBA" id="ARBA00023125"/>
    </source>
</evidence>
<dbReference type="NCBIfam" id="TIGR01056">
    <property type="entry name" value="topB"/>
    <property type="match status" value="1"/>
</dbReference>
<organism evidence="10">
    <name type="scientific">gut metagenome</name>
    <dbReference type="NCBI Taxonomy" id="749906"/>
    <lineage>
        <taxon>unclassified sequences</taxon>
        <taxon>metagenomes</taxon>
        <taxon>organismal metagenomes</taxon>
    </lineage>
</organism>
<dbReference type="InterPro" id="IPR013826">
    <property type="entry name" value="Topo_IA_cen_sub3"/>
</dbReference>
<evidence type="ECO:0000256" key="1">
    <source>
        <dbReference type="ARBA" id="ARBA00000213"/>
    </source>
</evidence>
<comment type="caution">
    <text evidence="10">The sequence shown here is derived from an EMBL/GenBank/DDBJ whole genome shotgun (WGS) entry which is preliminary data.</text>
</comment>
<dbReference type="InterPro" id="IPR003601">
    <property type="entry name" value="Topo_IA_2"/>
</dbReference>
<dbReference type="PROSITE" id="PS52039">
    <property type="entry name" value="TOPO_IA_2"/>
    <property type="match status" value="1"/>
</dbReference>
<dbReference type="InterPro" id="IPR013824">
    <property type="entry name" value="Topo_IA_cen_sub1"/>
</dbReference>
<feature type="domain" description="Topo IA-type catalytic" evidence="9">
    <location>
        <begin position="151"/>
        <end position="614"/>
    </location>
</feature>
<dbReference type="GO" id="GO:0006265">
    <property type="term" value="P:DNA topological change"/>
    <property type="evidence" value="ECO:0007669"/>
    <property type="project" value="InterPro"/>
</dbReference>
<dbReference type="PANTHER" id="PTHR11390">
    <property type="entry name" value="PROKARYOTIC DNA TOPOISOMERASE"/>
    <property type="match status" value="1"/>
</dbReference>
<dbReference type="GO" id="GO:0003917">
    <property type="term" value="F:DNA topoisomerase type I (single strand cut, ATP-independent) activity"/>
    <property type="evidence" value="ECO:0007669"/>
    <property type="project" value="UniProtKB-EC"/>
</dbReference>
<accession>J9C5L9</accession>
<dbReference type="CDD" id="cd00186">
    <property type="entry name" value="TOP1Ac"/>
    <property type="match status" value="1"/>
</dbReference>
<dbReference type="InterPro" id="IPR013497">
    <property type="entry name" value="Topo_IA_cen"/>
</dbReference>
<keyword evidence="4" id="KW-0479">Metal-binding</keyword>
<dbReference type="SMART" id="SM00436">
    <property type="entry name" value="TOP1Bc"/>
    <property type="match status" value="1"/>
</dbReference>
<dbReference type="CDD" id="cd03362">
    <property type="entry name" value="TOPRIM_TopoIA_TopoIII"/>
    <property type="match status" value="1"/>
</dbReference>
<evidence type="ECO:0000256" key="7">
    <source>
        <dbReference type="ARBA" id="ARBA00023235"/>
    </source>
</evidence>
<name>J9C5L9_9ZZZZ</name>
<dbReference type="Gene3D" id="3.40.50.140">
    <property type="match status" value="1"/>
</dbReference>
<feature type="region of interest" description="Disordered" evidence="8">
    <location>
        <begin position="634"/>
        <end position="669"/>
    </location>
</feature>
<evidence type="ECO:0000256" key="4">
    <source>
        <dbReference type="ARBA" id="ARBA00022723"/>
    </source>
</evidence>
<dbReference type="PRINTS" id="PR00417">
    <property type="entry name" value="PRTPISMRASEI"/>
</dbReference>
<dbReference type="GO" id="GO:0046872">
    <property type="term" value="F:metal ion binding"/>
    <property type="evidence" value="ECO:0007669"/>
    <property type="project" value="UniProtKB-KW"/>
</dbReference>
<dbReference type="Pfam" id="PF01131">
    <property type="entry name" value="Topoisom_bac"/>
    <property type="match status" value="1"/>
</dbReference>
<proteinExistence type="inferred from homology"/>
<keyword evidence="6" id="KW-0238">DNA-binding</keyword>
<dbReference type="SMART" id="SM00437">
    <property type="entry name" value="TOP1Ac"/>
    <property type="match status" value="1"/>
</dbReference>
<dbReference type="InterPro" id="IPR013825">
    <property type="entry name" value="Topo_IA_cen_sub2"/>
</dbReference>
<comment type="similarity">
    <text evidence="2">Belongs to the type IA topoisomerase family.</text>
</comment>
<evidence type="ECO:0000259" key="9">
    <source>
        <dbReference type="PROSITE" id="PS52039"/>
    </source>
</evidence>
<evidence type="ECO:0000256" key="8">
    <source>
        <dbReference type="SAM" id="MobiDB-lite"/>
    </source>
</evidence>
<dbReference type="NCBIfam" id="NF005829">
    <property type="entry name" value="PRK07726.1"/>
    <property type="match status" value="1"/>
</dbReference>
<protein>
    <recommendedName>
        <fullName evidence="3">DNA topoisomerase</fullName>
        <ecNumber evidence="3">5.6.2.1</ecNumber>
    </recommendedName>
</protein>
<dbReference type="InterPro" id="IPR005738">
    <property type="entry name" value="TopoIII"/>
</dbReference>
<keyword evidence="5" id="KW-0799">Topoisomerase</keyword>
<dbReference type="InterPro" id="IPR006171">
    <property type="entry name" value="TOPRIM_dom"/>
</dbReference>
<dbReference type="GO" id="GO:0043597">
    <property type="term" value="C:cytoplasmic replication fork"/>
    <property type="evidence" value="ECO:0007669"/>
    <property type="project" value="TreeGrafter"/>
</dbReference>
<dbReference type="InterPro" id="IPR003602">
    <property type="entry name" value="Topo_IA_DNA-bd_dom"/>
</dbReference>
<dbReference type="AlphaFoldDB" id="J9C5L9"/>
<evidence type="ECO:0000256" key="5">
    <source>
        <dbReference type="ARBA" id="ARBA00023029"/>
    </source>
</evidence>
<dbReference type="Gene3D" id="1.10.290.10">
    <property type="entry name" value="Topoisomerase I, domain 4"/>
    <property type="match status" value="1"/>
</dbReference>
<dbReference type="GO" id="GO:0003677">
    <property type="term" value="F:DNA binding"/>
    <property type="evidence" value="ECO:0007669"/>
    <property type="project" value="UniProtKB-KW"/>
</dbReference>
<dbReference type="SUPFAM" id="SSF56712">
    <property type="entry name" value="Prokaryotic type I DNA topoisomerase"/>
    <property type="match status" value="1"/>
</dbReference>
<sequence>MIVCIAEKPSVARDIADVLGAHEKKEGYIEGNGYQVTWTFGHLCTLKEPHEYTPSWKVWSLSSLPMIPPRFGIKLISNPTYERQFHIIEGLMQQAELIINCGDAGQEGELIQRWVMQKAGARCPVKRLWISSLTEEAIREGFAHLRDASDFQPLYEAGLSRAIGDWLLGMNATRLYTMKYGQNRQVLSIGRVQTPTLALIVNRQLEILHFVPKQYWVLNTVYRDTIFSAIVRKSDEELVLEAEKTAKASVGKEASESENKGIDPITDYHRGLALLEQVKAAPFTVTDVTKKQGKEFPPRLFDLTSLQVECNKKFAFSADETLKLIQSLYEKKVATYPRVDTTFLSDDIYPKCPGILKGLRGYETYTKPLEGQTLVKSKKVFDNSKVTDHHAIIPTGQPPVNLTDMERKVFDLIARRFIAVFYPDCKVSTTTVQGEAAGVDFKTSGKQILDPGWRVVFATTLPEEKEEKEDDNEHVLPSFVKGESGPHVPDLLEKWTQPPRPYTEATLLRAMETAGKLVDNDELRDALKENGIGRPSTRAAIIETLFKRNYIRKEKKNLVATPTGIELIQIIHEELLKSAELTGIWEKKLREIERKTYNAAQFLEELKQMVSEVVVSVLSDNSNRYIPIQAPVEEKKEKTKKTDAEKETSGKKVSKKRAPRKKTMPKAEADALQGDALIGQPCPLCGKGVVIKGKTAYGCSEWRNGCTFRKPFE</sequence>
<feature type="compositionally biased region" description="Basic residues" evidence="8">
    <location>
        <begin position="652"/>
        <end position="664"/>
    </location>
</feature>